<organism evidence="3 4">
    <name type="scientific">Aquimarina aggregata</name>
    <dbReference type="NCBI Taxonomy" id="1642818"/>
    <lineage>
        <taxon>Bacteria</taxon>
        <taxon>Pseudomonadati</taxon>
        <taxon>Bacteroidota</taxon>
        <taxon>Flavobacteriia</taxon>
        <taxon>Flavobacteriales</taxon>
        <taxon>Flavobacteriaceae</taxon>
        <taxon>Aquimarina</taxon>
    </lineage>
</organism>
<dbReference type="EMBL" id="LQRT01000024">
    <property type="protein sequence ID" value="KZS39996.1"/>
    <property type="molecule type" value="Genomic_DNA"/>
</dbReference>
<keyword evidence="1" id="KW-1133">Transmembrane helix</keyword>
<evidence type="ECO:0000256" key="1">
    <source>
        <dbReference type="SAM" id="Phobius"/>
    </source>
</evidence>
<keyword evidence="1" id="KW-0812">Transmembrane</keyword>
<dbReference type="InterPro" id="IPR021309">
    <property type="entry name" value="YgaP-like_TM"/>
</dbReference>
<dbReference type="STRING" id="1642818.AWE51_10170"/>
<proteinExistence type="predicted"/>
<evidence type="ECO:0000313" key="3">
    <source>
        <dbReference type="EMBL" id="KZS39996.1"/>
    </source>
</evidence>
<dbReference type="AlphaFoldDB" id="A0A162F9R4"/>
<dbReference type="Pfam" id="PF11127">
    <property type="entry name" value="YgaP-like_TM"/>
    <property type="match status" value="1"/>
</dbReference>
<evidence type="ECO:0000313" key="4">
    <source>
        <dbReference type="Proteomes" id="UP000076715"/>
    </source>
</evidence>
<keyword evidence="4" id="KW-1185">Reference proteome</keyword>
<sequence>MKKNIGKIDAVLRILIGIVLAYLFYENYVSNTLGIFLLTISGIVILTGFARWCPLYKVLNITTYKTNEH</sequence>
<name>A0A162F9R4_9FLAO</name>
<dbReference type="OrthoDB" id="9804804at2"/>
<accession>A0A162F9R4</accession>
<dbReference type="Proteomes" id="UP000076715">
    <property type="component" value="Unassembled WGS sequence"/>
</dbReference>
<keyword evidence="1" id="KW-0472">Membrane</keyword>
<protein>
    <recommendedName>
        <fullName evidence="2">Inner membrane protein YgaP-like transmembrane domain-containing protein</fullName>
    </recommendedName>
</protein>
<dbReference type="RefSeq" id="WP_066316174.1">
    <property type="nucleotide sequence ID" value="NZ_CANLSS010000016.1"/>
</dbReference>
<feature type="transmembrane region" description="Helical" evidence="1">
    <location>
        <begin position="7"/>
        <end position="25"/>
    </location>
</feature>
<reference evidence="3 4" key="1">
    <citation type="submission" date="2016-01" db="EMBL/GenBank/DDBJ databases">
        <title>The draft genome sequence of Aquimarina sp. RZW4-3-2.</title>
        <authorList>
            <person name="Wang Y."/>
        </authorList>
    </citation>
    <scope>NUCLEOTIDE SEQUENCE [LARGE SCALE GENOMIC DNA]</scope>
    <source>
        <strain evidence="3 4">RZW4-3-2</strain>
    </source>
</reference>
<feature type="transmembrane region" description="Helical" evidence="1">
    <location>
        <begin position="31"/>
        <end position="50"/>
    </location>
</feature>
<feature type="domain" description="Inner membrane protein YgaP-like transmembrane" evidence="2">
    <location>
        <begin position="1"/>
        <end position="66"/>
    </location>
</feature>
<gene>
    <name evidence="3" type="ORF">AWE51_10170</name>
</gene>
<comment type="caution">
    <text evidence="3">The sequence shown here is derived from an EMBL/GenBank/DDBJ whole genome shotgun (WGS) entry which is preliminary data.</text>
</comment>
<evidence type="ECO:0000259" key="2">
    <source>
        <dbReference type="Pfam" id="PF11127"/>
    </source>
</evidence>